<dbReference type="EMBL" id="JAKUCV010004692">
    <property type="protein sequence ID" value="KAJ4834496.1"/>
    <property type="molecule type" value="Genomic_DNA"/>
</dbReference>
<evidence type="ECO:0000313" key="2">
    <source>
        <dbReference type="Proteomes" id="UP001141552"/>
    </source>
</evidence>
<keyword evidence="2" id="KW-1185">Reference proteome</keyword>
<name>A0A9Q0J9K2_9ROSI</name>
<dbReference type="AlphaFoldDB" id="A0A9Q0J9K2"/>
<proteinExistence type="predicted"/>
<accession>A0A9Q0J9K2</accession>
<gene>
    <name evidence="1" type="ORF">Tsubulata_021021</name>
</gene>
<organism evidence="1 2">
    <name type="scientific">Turnera subulata</name>
    <dbReference type="NCBI Taxonomy" id="218843"/>
    <lineage>
        <taxon>Eukaryota</taxon>
        <taxon>Viridiplantae</taxon>
        <taxon>Streptophyta</taxon>
        <taxon>Embryophyta</taxon>
        <taxon>Tracheophyta</taxon>
        <taxon>Spermatophyta</taxon>
        <taxon>Magnoliopsida</taxon>
        <taxon>eudicotyledons</taxon>
        <taxon>Gunneridae</taxon>
        <taxon>Pentapetalae</taxon>
        <taxon>rosids</taxon>
        <taxon>fabids</taxon>
        <taxon>Malpighiales</taxon>
        <taxon>Passifloraceae</taxon>
        <taxon>Turnera</taxon>
    </lineage>
</organism>
<dbReference type="PANTHER" id="PTHR34427:SF5">
    <property type="entry name" value="DUF4283 DOMAIN-CONTAINING PROTEIN"/>
    <property type="match status" value="1"/>
</dbReference>
<dbReference type="PANTHER" id="PTHR34427">
    <property type="entry name" value="DUF4283 DOMAIN PROTEIN"/>
    <property type="match status" value="1"/>
</dbReference>
<protein>
    <recommendedName>
        <fullName evidence="3">DUF4283 domain-containing protein</fullName>
    </recommendedName>
</protein>
<dbReference type="OrthoDB" id="1725140at2759"/>
<reference evidence="1" key="1">
    <citation type="submission" date="2022-02" db="EMBL/GenBank/DDBJ databases">
        <authorList>
            <person name="Henning P.M."/>
            <person name="McCubbin A.G."/>
            <person name="Shore J.S."/>
        </authorList>
    </citation>
    <scope>NUCLEOTIDE SEQUENCE</scope>
    <source>
        <strain evidence="1">F60SS</strain>
        <tissue evidence="1">Leaves</tissue>
    </source>
</reference>
<comment type="caution">
    <text evidence="1">The sequence shown here is derived from an EMBL/GenBank/DDBJ whole genome shotgun (WGS) entry which is preliminary data.</text>
</comment>
<sequence>MSFLQAVGPRIQNGASSSFTHPAKESKNQEASFIFNPTPSCLNMLKNCAFGEVRKGLSLQDITTSFGSITNLAVDVKMLGGNYVLVFFESREALLSCLKHKEAWKEECFLFIKEWEVGDCATQRECWLNIHGVPPHAWCDDFFSMIAIHFGTLVKSLNPLSSSNHLDVARIQITTPYREPIADLLSGEKIPPEVVYSDPVLSSEGSCSASSISDQDAALIEAKAHNSQDLFGILDTIRYLEKGKTVANKGTEWNQSFGQMSMGNTRLVDNKKVSASKSIIRQQNQSCETAPLSSNMAAVNVAIRNPLSVESPRQVASSKVGLSVTYEEGPEKQKASGAAVQNSSHYKDDFKILKNIRRKQ</sequence>
<evidence type="ECO:0008006" key="3">
    <source>
        <dbReference type="Google" id="ProtNLM"/>
    </source>
</evidence>
<dbReference type="Proteomes" id="UP001141552">
    <property type="component" value="Unassembled WGS sequence"/>
</dbReference>
<reference evidence="1" key="2">
    <citation type="journal article" date="2023" name="Plants (Basel)">
        <title>Annotation of the Turnera subulata (Passifloraceae) Draft Genome Reveals the S-Locus Evolved after the Divergence of Turneroideae from Passifloroideae in a Stepwise Manner.</title>
        <authorList>
            <person name="Henning P.M."/>
            <person name="Roalson E.H."/>
            <person name="Mir W."/>
            <person name="McCubbin A.G."/>
            <person name="Shore J.S."/>
        </authorList>
    </citation>
    <scope>NUCLEOTIDE SEQUENCE</scope>
    <source>
        <strain evidence="1">F60SS</strain>
    </source>
</reference>
<evidence type="ECO:0000313" key="1">
    <source>
        <dbReference type="EMBL" id="KAJ4834496.1"/>
    </source>
</evidence>